<keyword evidence="5" id="KW-0732">Signal</keyword>
<dbReference type="FunFam" id="2.60.40.420:FF:000003">
    <property type="entry name" value="Blue copper"/>
    <property type="match status" value="1"/>
</dbReference>
<evidence type="ECO:0000313" key="7">
    <source>
        <dbReference type="EMBL" id="KAI3897112.1"/>
    </source>
</evidence>
<sequence>MVIKTEALVFLVLMFAYSSVPLMVKGAVYNVGEFTGWTTIGHYDYAKWASNQTFQVGDTIRFVYNPTHHNVMEVSSSDYESCNAQAPVVTYITGNDSIPITKEGHHYFICGVPGHCLVGQKVDIQVSSSSTKGGAMTPTASPNSTSPSNTTSSASKFSSKDLSILVPTLVVSAFGFAY</sequence>
<evidence type="ECO:0000313" key="8">
    <source>
        <dbReference type="Proteomes" id="UP001202328"/>
    </source>
</evidence>
<dbReference type="Proteomes" id="UP001202328">
    <property type="component" value="Unassembled WGS sequence"/>
</dbReference>
<dbReference type="PROSITE" id="PS00196">
    <property type="entry name" value="COPPER_BLUE"/>
    <property type="match status" value="1"/>
</dbReference>
<evidence type="ECO:0000256" key="1">
    <source>
        <dbReference type="ARBA" id="ARBA00022723"/>
    </source>
</evidence>
<reference evidence="7" key="1">
    <citation type="submission" date="2022-04" db="EMBL/GenBank/DDBJ databases">
        <title>A functionally conserved STORR gene fusion in Papaver species that diverged 16.8 million years ago.</title>
        <authorList>
            <person name="Catania T."/>
        </authorList>
    </citation>
    <scope>NUCLEOTIDE SEQUENCE</scope>
    <source>
        <strain evidence="7">S-188037</strain>
    </source>
</reference>
<organism evidence="7 8">
    <name type="scientific">Papaver atlanticum</name>
    <dbReference type="NCBI Taxonomy" id="357466"/>
    <lineage>
        <taxon>Eukaryota</taxon>
        <taxon>Viridiplantae</taxon>
        <taxon>Streptophyta</taxon>
        <taxon>Embryophyta</taxon>
        <taxon>Tracheophyta</taxon>
        <taxon>Spermatophyta</taxon>
        <taxon>Magnoliopsida</taxon>
        <taxon>Ranunculales</taxon>
        <taxon>Papaveraceae</taxon>
        <taxon>Papaveroideae</taxon>
        <taxon>Papaver</taxon>
    </lineage>
</organism>
<dbReference type="GO" id="GO:0005886">
    <property type="term" value="C:plasma membrane"/>
    <property type="evidence" value="ECO:0007669"/>
    <property type="project" value="TreeGrafter"/>
</dbReference>
<evidence type="ECO:0000256" key="5">
    <source>
        <dbReference type="SAM" id="SignalP"/>
    </source>
</evidence>
<keyword evidence="3" id="KW-0325">Glycoprotein</keyword>
<feature type="signal peptide" evidence="5">
    <location>
        <begin position="1"/>
        <end position="26"/>
    </location>
</feature>
<dbReference type="EMBL" id="JAJJMB010011856">
    <property type="protein sequence ID" value="KAI3897112.1"/>
    <property type="molecule type" value="Genomic_DNA"/>
</dbReference>
<dbReference type="Gene3D" id="2.60.40.420">
    <property type="entry name" value="Cupredoxins - blue copper proteins"/>
    <property type="match status" value="1"/>
</dbReference>
<name>A0AAD4XC77_9MAGN</name>
<keyword evidence="8" id="KW-1185">Reference proteome</keyword>
<accession>A0AAD4XC77</accession>
<evidence type="ECO:0000256" key="4">
    <source>
        <dbReference type="SAM" id="MobiDB-lite"/>
    </source>
</evidence>
<dbReference type="InterPro" id="IPR028871">
    <property type="entry name" value="BlueCu_1_BS"/>
</dbReference>
<dbReference type="InterPro" id="IPR008972">
    <property type="entry name" value="Cupredoxin"/>
</dbReference>
<dbReference type="AlphaFoldDB" id="A0AAD4XC77"/>
<dbReference type="GO" id="GO:0009055">
    <property type="term" value="F:electron transfer activity"/>
    <property type="evidence" value="ECO:0007669"/>
    <property type="project" value="InterPro"/>
</dbReference>
<keyword evidence="1" id="KW-0479">Metal-binding</keyword>
<dbReference type="PANTHER" id="PTHR33021:SF339">
    <property type="entry name" value="OS07G0570600 PROTEIN"/>
    <property type="match status" value="1"/>
</dbReference>
<protein>
    <recommendedName>
        <fullName evidence="6">Phytocyanin domain-containing protein</fullName>
    </recommendedName>
</protein>
<feature type="region of interest" description="Disordered" evidence="4">
    <location>
        <begin position="129"/>
        <end position="155"/>
    </location>
</feature>
<feature type="domain" description="Phytocyanin" evidence="6">
    <location>
        <begin position="27"/>
        <end position="128"/>
    </location>
</feature>
<dbReference type="GO" id="GO:0046872">
    <property type="term" value="F:metal ion binding"/>
    <property type="evidence" value="ECO:0007669"/>
    <property type="project" value="UniProtKB-KW"/>
</dbReference>
<evidence type="ECO:0000259" key="6">
    <source>
        <dbReference type="PROSITE" id="PS51485"/>
    </source>
</evidence>
<dbReference type="PROSITE" id="PS51485">
    <property type="entry name" value="PHYTOCYANIN"/>
    <property type="match status" value="1"/>
</dbReference>
<dbReference type="SUPFAM" id="SSF49503">
    <property type="entry name" value="Cupredoxins"/>
    <property type="match status" value="1"/>
</dbReference>
<feature type="compositionally biased region" description="Low complexity" evidence="4">
    <location>
        <begin position="137"/>
        <end position="155"/>
    </location>
</feature>
<comment type="caution">
    <text evidence="7">The sequence shown here is derived from an EMBL/GenBank/DDBJ whole genome shotgun (WGS) entry which is preliminary data.</text>
</comment>
<dbReference type="PANTHER" id="PTHR33021">
    <property type="entry name" value="BLUE COPPER PROTEIN"/>
    <property type="match status" value="1"/>
</dbReference>
<keyword evidence="2" id="KW-0186">Copper</keyword>
<evidence type="ECO:0000256" key="3">
    <source>
        <dbReference type="ARBA" id="ARBA00023180"/>
    </source>
</evidence>
<gene>
    <name evidence="7" type="ORF">MKW98_015808</name>
</gene>
<dbReference type="InterPro" id="IPR003245">
    <property type="entry name" value="Phytocyanin_dom"/>
</dbReference>
<evidence type="ECO:0000256" key="2">
    <source>
        <dbReference type="ARBA" id="ARBA00023008"/>
    </source>
</evidence>
<proteinExistence type="predicted"/>
<dbReference type="Pfam" id="PF02298">
    <property type="entry name" value="Cu_bind_like"/>
    <property type="match status" value="1"/>
</dbReference>
<dbReference type="CDD" id="cd04216">
    <property type="entry name" value="Phytocyanin"/>
    <property type="match status" value="1"/>
</dbReference>
<feature type="chain" id="PRO_5042002041" description="Phytocyanin domain-containing protein" evidence="5">
    <location>
        <begin position="27"/>
        <end position="178"/>
    </location>
</feature>
<dbReference type="InterPro" id="IPR039391">
    <property type="entry name" value="Phytocyanin-like"/>
</dbReference>